<protein>
    <submittedName>
        <fullName evidence="5">Scyllo-inositol 2-dehydrogenase (NADP(+))</fullName>
        <ecNumber evidence="5">1.1.1.371</ecNumber>
    </submittedName>
</protein>
<dbReference type="RefSeq" id="WP_088918950.1">
    <property type="nucleotide sequence ID" value="NZ_CP018632.1"/>
</dbReference>
<feature type="domain" description="Gfo/Idh/MocA-like oxidoreductase N-terminal" evidence="3">
    <location>
        <begin position="6"/>
        <end position="119"/>
    </location>
</feature>
<evidence type="ECO:0000313" key="6">
    <source>
        <dbReference type="Proteomes" id="UP000250079"/>
    </source>
</evidence>
<name>A0A2Z2NVR0_9GAMM</name>
<evidence type="ECO:0000256" key="1">
    <source>
        <dbReference type="ARBA" id="ARBA00010928"/>
    </source>
</evidence>
<reference evidence="5 6" key="1">
    <citation type="submission" date="2016-12" db="EMBL/GenBank/DDBJ databases">
        <authorList>
            <person name="Song W.-J."/>
            <person name="Kurnit D.M."/>
        </authorList>
    </citation>
    <scope>NUCLEOTIDE SEQUENCE [LARGE SCALE GENOMIC DNA]</scope>
    <source>
        <strain evidence="5 6">IMCC3135</strain>
    </source>
</reference>
<organism evidence="5 6">
    <name type="scientific">Granulosicoccus antarcticus IMCC3135</name>
    <dbReference type="NCBI Taxonomy" id="1192854"/>
    <lineage>
        <taxon>Bacteria</taxon>
        <taxon>Pseudomonadati</taxon>
        <taxon>Pseudomonadota</taxon>
        <taxon>Gammaproteobacteria</taxon>
        <taxon>Chromatiales</taxon>
        <taxon>Granulosicoccaceae</taxon>
        <taxon>Granulosicoccus</taxon>
    </lineage>
</organism>
<evidence type="ECO:0000256" key="2">
    <source>
        <dbReference type="ARBA" id="ARBA00023002"/>
    </source>
</evidence>
<dbReference type="SUPFAM" id="SSF51735">
    <property type="entry name" value="NAD(P)-binding Rossmann-fold domains"/>
    <property type="match status" value="1"/>
</dbReference>
<dbReference type="KEGG" id="gai:IMCC3135_18695"/>
<evidence type="ECO:0000313" key="5">
    <source>
        <dbReference type="EMBL" id="ASJ73818.1"/>
    </source>
</evidence>
<proteinExistence type="inferred from homology"/>
<dbReference type="InterPro" id="IPR051317">
    <property type="entry name" value="Gfo/Idh/MocA_oxidoreduct"/>
</dbReference>
<dbReference type="InterPro" id="IPR000683">
    <property type="entry name" value="Gfo/Idh/MocA-like_OxRdtase_N"/>
</dbReference>
<dbReference type="GO" id="GO:0000166">
    <property type="term" value="F:nucleotide binding"/>
    <property type="evidence" value="ECO:0007669"/>
    <property type="project" value="InterPro"/>
</dbReference>
<dbReference type="PANTHER" id="PTHR43708">
    <property type="entry name" value="CONSERVED EXPRESSED OXIDOREDUCTASE (EUROFUNG)"/>
    <property type="match status" value="1"/>
</dbReference>
<feature type="domain" description="Gfo/Idh/MocA-like oxidoreductase C-terminal" evidence="4">
    <location>
        <begin position="134"/>
        <end position="348"/>
    </location>
</feature>
<dbReference type="Pfam" id="PF01408">
    <property type="entry name" value="GFO_IDH_MocA"/>
    <property type="match status" value="1"/>
</dbReference>
<gene>
    <name evidence="5" type="primary">iolW_3</name>
    <name evidence="5" type="ORF">IMCC3135_18695</name>
</gene>
<dbReference type="GO" id="GO:0102497">
    <property type="term" value="F:scyllo-inositol dehydrogenase (NADP+) activity"/>
    <property type="evidence" value="ECO:0007669"/>
    <property type="project" value="UniProtKB-EC"/>
</dbReference>
<evidence type="ECO:0000259" key="3">
    <source>
        <dbReference type="Pfam" id="PF01408"/>
    </source>
</evidence>
<dbReference type="InterPro" id="IPR036291">
    <property type="entry name" value="NAD(P)-bd_dom_sf"/>
</dbReference>
<keyword evidence="6" id="KW-1185">Reference proteome</keyword>
<sequence length="349" mass="38674">MNEKPLRIGLVGYGLAGKVFHTPLYQAAGVELVAVASSDKNKVHADHPNVRVHATPAELFGDDEVELVVLASPSYTHAPLMLEALAAGKHVLSDKPFTSTVQEADEVIAAAEAAGRIATCYQNRRYDADFLTLRQLIDDGQLGEVVFYAAHFDRFKLLIQDRWQESEQPGVGIHYDLGAHIIDQALALFGMPDWVQGDVQKQREGSDIIDSFHLRMGLGRLRVELTAGMLVADNDLRYRVHGTRGSWIKHHLDPQEDQLRQLGMTPQDEGYGLEDESHFGILTQIDGDQSSRSKVPTLKGDWPAFYRELSVAIRQGNPPPVTALQARNTIAVIEAMLESSRTGRRIELP</sequence>
<comment type="similarity">
    <text evidence="1">Belongs to the Gfo/Idh/MocA family.</text>
</comment>
<dbReference type="EC" id="1.1.1.371" evidence="5"/>
<dbReference type="NCBIfam" id="NF008607">
    <property type="entry name" value="PRK11579.1"/>
    <property type="match status" value="1"/>
</dbReference>
<accession>A0A2Z2NVR0</accession>
<dbReference type="EMBL" id="CP018632">
    <property type="protein sequence ID" value="ASJ73818.1"/>
    <property type="molecule type" value="Genomic_DNA"/>
</dbReference>
<dbReference type="Pfam" id="PF02894">
    <property type="entry name" value="GFO_IDH_MocA_C"/>
    <property type="match status" value="1"/>
</dbReference>
<dbReference type="OrthoDB" id="9774191at2"/>
<dbReference type="Gene3D" id="3.40.50.720">
    <property type="entry name" value="NAD(P)-binding Rossmann-like Domain"/>
    <property type="match status" value="1"/>
</dbReference>
<dbReference type="InterPro" id="IPR004104">
    <property type="entry name" value="Gfo/Idh/MocA-like_OxRdtase_C"/>
</dbReference>
<dbReference type="Gene3D" id="3.30.360.10">
    <property type="entry name" value="Dihydrodipicolinate Reductase, domain 2"/>
    <property type="match status" value="1"/>
</dbReference>
<evidence type="ECO:0000259" key="4">
    <source>
        <dbReference type="Pfam" id="PF02894"/>
    </source>
</evidence>
<dbReference type="PANTHER" id="PTHR43708:SF5">
    <property type="entry name" value="CONSERVED EXPRESSED OXIDOREDUCTASE (EUROFUNG)-RELATED"/>
    <property type="match status" value="1"/>
</dbReference>
<keyword evidence="2 5" id="KW-0560">Oxidoreductase</keyword>
<dbReference type="AlphaFoldDB" id="A0A2Z2NVR0"/>
<dbReference type="Proteomes" id="UP000250079">
    <property type="component" value="Chromosome"/>
</dbReference>